<comment type="caution">
    <text evidence="1">The sequence shown here is derived from an EMBL/GenBank/DDBJ whole genome shotgun (WGS) entry which is preliminary data.</text>
</comment>
<keyword evidence="2" id="KW-1185">Reference proteome</keyword>
<name>A0ABR5B110_BACBA</name>
<reference evidence="1 2" key="1">
    <citation type="submission" date="2015-01" db="EMBL/GenBank/DDBJ databases">
        <title>Genome Assembly of Bacillus badius MTCC 1458.</title>
        <authorList>
            <person name="Verma A."/>
            <person name="Khatri I."/>
            <person name="Mual P."/>
            <person name="Subramanian S."/>
            <person name="Krishnamurthi S."/>
        </authorList>
    </citation>
    <scope>NUCLEOTIDE SEQUENCE [LARGE SCALE GENOMIC DNA]</scope>
    <source>
        <strain evidence="1 2">MTCC 1458</strain>
    </source>
</reference>
<dbReference type="Proteomes" id="UP000031982">
    <property type="component" value="Unassembled WGS sequence"/>
</dbReference>
<protein>
    <recommendedName>
        <fullName evidence="3">Mobile element protein</fullName>
    </recommendedName>
</protein>
<accession>A0ABR5B110</accession>
<proteinExistence type="predicted"/>
<sequence length="38" mass="4317">MCGQPAAEIMGKKRALEVRFFSVLQAAGLQRMEKTRYT</sequence>
<evidence type="ECO:0000313" key="2">
    <source>
        <dbReference type="Proteomes" id="UP000031982"/>
    </source>
</evidence>
<evidence type="ECO:0008006" key="3">
    <source>
        <dbReference type="Google" id="ProtNLM"/>
    </source>
</evidence>
<evidence type="ECO:0000313" key="1">
    <source>
        <dbReference type="EMBL" id="KIL80193.1"/>
    </source>
</evidence>
<organism evidence="1 2">
    <name type="scientific">Bacillus badius</name>
    <dbReference type="NCBI Taxonomy" id="1455"/>
    <lineage>
        <taxon>Bacteria</taxon>
        <taxon>Bacillati</taxon>
        <taxon>Bacillota</taxon>
        <taxon>Bacilli</taxon>
        <taxon>Bacillales</taxon>
        <taxon>Bacillaceae</taxon>
        <taxon>Pseudobacillus</taxon>
    </lineage>
</organism>
<dbReference type="EMBL" id="JXLP01000001">
    <property type="protein sequence ID" value="KIL80193.1"/>
    <property type="molecule type" value="Genomic_DNA"/>
</dbReference>
<gene>
    <name evidence="1" type="ORF">SD77_0041</name>
</gene>